<accession>A0A1I5Y3R4</accession>
<feature type="transmembrane region" description="Helical" evidence="6">
    <location>
        <begin position="126"/>
        <end position="143"/>
    </location>
</feature>
<name>A0A1I5Y3R4_9BACT</name>
<feature type="transmembrane region" description="Helical" evidence="6">
    <location>
        <begin position="150"/>
        <end position="169"/>
    </location>
</feature>
<gene>
    <name evidence="7" type="ORF">SAMN05444277_110141</name>
</gene>
<keyword evidence="2" id="KW-1003">Cell membrane</keyword>
<evidence type="ECO:0000256" key="1">
    <source>
        <dbReference type="ARBA" id="ARBA00004651"/>
    </source>
</evidence>
<evidence type="ECO:0000313" key="7">
    <source>
        <dbReference type="EMBL" id="SFQ38829.1"/>
    </source>
</evidence>
<evidence type="ECO:0000313" key="8">
    <source>
        <dbReference type="Proteomes" id="UP000199031"/>
    </source>
</evidence>
<feature type="transmembrane region" description="Helical" evidence="6">
    <location>
        <begin position="87"/>
        <end position="106"/>
    </location>
</feature>
<keyword evidence="5 6" id="KW-0472">Membrane</keyword>
<dbReference type="Proteomes" id="UP000199031">
    <property type="component" value="Unassembled WGS sequence"/>
</dbReference>
<dbReference type="Pfam" id="PF13440">
    <property type="entry name" value="Polysacc_synt_3"/>
    <property type="match status" value="1"/>
</dbReference>
<keyword evidence="8" id="KW-1185">Reference proteome</keyword>
<feature type="transmembrane region" description="Helical" evidence="6">
    <location>
        <begin position="359"/>
        <end position="382"/>
    </location>
</feature>
<dbReference type="EMBL" id="FOXQ01000010">
    <property type="protein sequence ID" value="SFQ38829.1"/>
    <property type="molecule type" value="Genomic_DNA"/>
</dbReference>
<dbReference type="GO" id="GO:0005886">
    <property type="term" value="C:plasma membrane"/>
    <property type="evidence" value="ECO:0007669"/>
    <property type="project" value="UniProtKB-SubCell"/>
</dbReference>
<dbReference type="AlphaFoldDB" id="A0A1I5Y3R4"/>
<evidence type="ECO:0000256" key="5">
    <source>
        <dbReference type="ARBA" id="ARBA00023136"/>
    </source>
</evidence>
<feature type="transmembrane region" description="Helical" evidence="6">
    <location>
        <begin position="335"/>
        <end position="353"/>
    </location>
</feature>
<evidence type="ECO:0000256" key="4">
    <source>
        <dbReference type="ARBA" id="ARBA00022989"/>
    </source>
</evidence>
<reference evidence="7 8" key="1">
    <citation type="submission" date="2016-10" db="EMBL/GenBank/DDBJ databases">
        <authorList>
            <person name="de Groot N.N."/>
        </authorList>
    </citation>
    <scope>NUCLEOTIDE SEQUENCE [LARGE SCALE GENOMIC DNA]</scope>
    <source>
        <strain evidence="7 8">DSM 28286</strain>
    </source>
</reference>
<dbReference type="InterPro" id="IPR050833">
    <property type="entry name" value="Poly_Biosynth_Transport"/>
</dbReference>
<evidence type="ECO:0000256" key="2">
    <source>
        <dbReference type="ARBA" id="ARBA00022475"/>
    </source>
</evidence>
<proteinExistence type="predicted"/>
<feature type="transmembrane region" description="Helical" evidence="6">
    <location>
        <begin position="189"/>
        <end position="207"/>
    </location>
</feature>
<keyword evidence="3 6" id="KW-0812">Transmembrane</keyword>
<comment type="subcellular location">
    <subcellularLocation>
        <location evidence="1">Cell membrane</location>
        <topology evidence="1">Multi-pass membrane protein</topology>
    </subcellularLocation>
</comment>
<organism evidence="7 8">
    <name type="scientific">Parafilimonas terrae</name>
    <dbReference type="NCBI Taxonomy" id="1465490"/>
    <lineage>
        <taxon>Bacteria</taxon>
        <taxon>Pseudomonadati</taxon>
        <taxon>Bacteroidota</taxon>
        <taxon>Chitinophagia</taxon>
        <taxon>Chitinophagales</taxon>
        <taxon>Chitinophagaceae</taxon>
        <taxon>Parafilimonas</taxon>
    </lineage>
</organism>
<dbReference type="STRING" id="1465490.SAMN05444277_110141"/>
<evidence type="ECO:0000256" key="6">
    <source>
        <dbReference type="SAM" id="Phobius"/>
    </source>
</evidence>
<feature type="transmembrane region" description="Helical" evidence="6">
    <location>
        <begin position="270"/>
        <end position="289"/>
    </location>
</feature>
<evidence type="ECO:0000256" key="3">
    <source>
        <dbReference type="ARBA" id="ARBA00022692"/>
    </source>
</evidence>
<feature type="transmembrane region" description="Helical" evidence="6">
    <location>
        <begin position="295"/>
        <end position="314"/>
    </location>
</feature>
<dbReference type="PANTHER" id="PTHR30250:SF11">
    <property type="entry name" value="O-ANTIGEN TRANSPORTER-RELATED"/>
    <property type="match status" value="1"/>
</dbReference>
<dbReference type="CDD" id="cd13128">
    <property type="entry name" value="MATE_Wzx_like"/>
    <property type="match status" value="1"/>
</dbReference>
<sequence>MVLVRVLSHTEMGIWALFLTVTSVFEASKSGLLKNAHVRYVSSSDIESEKVAIASSSFIINLIVSIIFIAFIMLGSEWLSAELNADLALSSMLQWFIPGIICMIFFSHLEAVQQSYLDFKGVSVSYLVRQVSFFILIAANLLFKAKLSLNLLALYQFISILIGTITLYMFTKKYLVHKYAPKAAWIKKILGYGGYIFGSGIMGNIYSNIDKVMAAKFISSSSVSFYNTASRINGMVDIPSYAAAEILFPKTAQASAHEGKERVKYLYEKMVSILLSFTIPLAIFVILFPKLVITIIAGSSYLDAVPILQLYMLSSLFRPMQNQAANLLNSIDKPALCFWINTLGLVEGLLINYACFYYFGFYGAAIGTLITSVLGTIFWYFVMRYHIGFEASAIVKYIAEFYKTVYAGLMKILNRKEA</sequence>
<keyword evidence="4 6" id="KW-1133">Transmembrane helix</keyword>
<feature type="transmembrane region" description="Helical" evidence="6">
    <location>
        <begin position="51"/>
        <end position="75"/>
    </location>
</feature>
<protein>
    <submittedName>
        <fullName evidence="7">Membrane protein involved in the export of O-antigen and teichoic acid</fullName>
    </submittedName>
</protein>
<dbReference type="PANTHER" id="PTHR30250">
    <property type="entry name" value="PST FAMILY PREDICTED COLANIC ACID TRANSPORTER"/>
    <property type="match status" value="1"/>
</dbReference>